<feature type="domain" description="DUF1985" evidence="2">
    <location>
        <begin position="3"/>
        <end position="124"/>
    </location>
</feature>
<dbReference type="PANTHER" id="PTHR48449:SF1">
    <property type="entry name" value="DUF1985 DOMAIN-CONTAINING PROTEIN"/>
    <property type="match status" value="1"/>
</dbReference>
<dbReference type="AlphaFoldDB" id="A0AAD4IQD0"/>
<dbReference type="EMBL" id="SDAM02029499">
    <property type="protein sequence ID" value="KAH6756839.1"/>
    <property type="molecule type" value="Genomic_DNA"/>
</dbReference>
<dbReference type="Proteomes" id="UP001190926">
    <property type="component" value="Unassembled WGS sequence"/>
</dbReference>
<protein>
    <recommendedName>
        <fullName evidence="2">DUF1985 domain-containing protein</fullName>
    </recommendedName>
</protein>
<feature type="region of interest" description="Disordered" evidence="1">
    <location>
        <begin position="249"/>
        <end position="287"/>
    </location>
</feature>
<dbReference type="InterPro" id="IPR015410">
    <property type="entry name" value="DUF1985"/>
</dbReference>
<dbReference type="Pfam" id="PF09331">
    <property type="entry name" value="DUF1985"/>
    <property type="match status" value="1"/>
</dbReference>
<keyword evidence="4" id="KW-1185">Reference proteome</keyword>
<proteinExistence type="predicted"/>
<gene>
    <name evidence="3" type="ORF">C2S53_000578</name>
</gene>
<evidence type="ECO:0000313" key="3">
    <source>
        <dbReference type="EMBL" id="KAH6756839.1"/>
    </source>
</evidence>
<feature type="compositionally biased region" description="Basic and acidic residues" evidence="1">
    <location>
        <begin position="257"/>
        <end position="267"/>
    </location>
</feature>
<accession>A0AAD4IQD0</accession>
<reference evidence="3 4" key="1">
    <citation type="journal article" date="2021" name="Nat. Commun.">
        <title>Incipient diploidization of the medicinal plant Perilla within 10,000 years.</title>
        <authorList>
            <person name="Zhang Y."/>
            <person name="Shen Q."/>
            <person name="Leng L."/>
            <person name="Zhang D."/>
            <person name="Chen S."/>
            <person name="Shi Y."/>
            <person name="Ning Z."/>
            <person name="Chen S."/>
        </authorList>
    </citation>
    <scope>NUCLEOTIDE SEQUENCE [LARGE SCALE GENOMIC DNA]</scope>
    <source>
        <strain evidence="4">cv. PC099</strain>
    </source>
</reference>
<organism evidence="3 4">
    <name type="scientific">Perilla frutescens var. hirtella</name>
    <name type="common">Perilla citriodora</name>
    <name type="synonym">Perilla setoyensis</name>
    <dbReference type="NCBI Taxonomy" id="608512"/>
    <lineage>
        <taxon>Eukaryota</taxon>
        <taxon>Viridiplantae</taxon>
        <taxon>Streptophyta</taxon>
        <taxon>Embryophyta</taxon>
        <taxon>Tracheophyta</taxon>
        <taxon>Spermatophyta</taxon>
        <taxon>Magnoliopsida</taxon>
        <taxon>eudicotyledons</taxon>
        <taxon>Gunneridae</taxon>
        <taxon>Pentapetalae</taxon>
        <taxon>asterids</taxon>
        <taxon>lamiids</taxon>
        <taxon>Lamiales</taxon>
        <taxon>Lamiaceae</taxon>
        <taxon>Nepetoideae</taxon>
        <taxon>Elsholtzieae</taxon>
        <taxon>Perilla</taxon>
    </lineage>
</organism>
<evidence type="ECO:0000313" key="4">
    <source>
        <dbReference type="Proteomes" id="UP001190926"/>
    </source>
</evidence>
<dbReference type="PANTHER" id="PTHR48449">
    <property type="entry name" value="DUF1985 DOMAIN-CONTAINING PROTEIN"/>
    <property type="match status" value="1"/>
</dbReference>
<name>A0AAD4IQD0_PERFH</name>
<evidence type="ECO:0000256" key="1">
    <source>
        <dbReference type="SAM" id="MobiDB-lite"/>
    </source>
</evidence>
<evidence type="ECO:0000259" key="2">
    <source>
        <dbReference type="Pfam" id="PF09331"/>
    </source>
</evidence>
<comment type="caution">
    <text evidence="3">The sequence shown here is derived from an EMBL/GenBank/DDBJ whole genome shotgun (WGS) entry which is preliminary data.</text>
</comment>
<sequence>MSFKINNEIIDFGLKEFAVITGLRLTGDAETPSISAFHSEVFKIKSPLSFVDIEKKLEATHKAYHGGSETSYKLALLLLVYGILLVKDRTSKVVTLGYLHVIDDEQQFNTFPWGKVEYEFLIKSMEKARANLKCAVRKEEKRAIDVHGFLYPIQAWLYEIMPSITGRYAVSMEETSNMLPRMLRWCVPKSMTTVYDEVRPFFSRKSSEAKRPLQTCTEEELILSDLSEPEYEESIEPLRDAVDDYVSFDDSLDSSDDELRTEGESVKGKRKIGVTLPSPSSCVGKRT</sequence>